<reference evidence="1" key="1">
    <citation type="submission" date="2020-05" db="EMBL/GenBank/DDBJ databases">
        <authorList>
            <person name="Chiriac C."/>
            <person name="Salcher M."/>
            <person name="Ghai R."/>
            <person name="Kavagutti S V."/>
        </authorList>
    </citation>
    <scope>NUCLEOTIDE SEQUENCE</scope>
</reference>
<name>A0A6J5TB50_9CAUD</name>
<evidence type="ECO:0000313" key="1">
    <source>
        <dbReference type="EMBL" id="CAB4241851.1"/>
    </source>
</evidence>
<gene>
    <name evidence="1" type="ORF">UFOVP71_389</name>
</gene>
<organism evidence="1">
    <name type="scientific">uncultured Caudovirales phage</name>
    <dbReference type="NCBI Taxonomy" id="2100421"/>
    <lineage>
        <taxon>Viruses</taxon>
        <taxon>Duplodnaviria</taxon>
        <taxon>Heunggongvirae</taxon>
        <taxon>Uroviricota</taxon>
        <taxon>Caudoviricetes</taxon>
        <taxon>Peduoviridae</taxon>
        <taxon>Maltschvirus</taxon>
        <taxon>Maltschvirus maltsch</taxon>
    </lineage>
</organism>
<sequence length="100" mass="11767">MLSLSLHGRKMKTAIQVLEDQMASELSKQMAEEIDWEIISDMMVHVGWVKVELPTLGSNKRAIDMNDWMHNECTKHWKRRGKTFLFESKEEAALFRLTWS</sequence>
<proteinExistence type="predicted"/>
<dbReference type="EMBL" id="LR797824">
    <property type="protein sequence ID" value="CAB4241851.1"/>
    <property type="molecule type" value="Genomic_DNA"/>
</dbReference>
<protein>
    <submittedName>
        <fullName evidence="1">Uncharacterized protein</fullName>
    </submittedName>
</protein>
<accession>A0A6J5TB50</accession>